<dbReference type="SMART" id="SM00739">
    <property type="entry name" value="KOW"/>
    <property type="match status" value="2"/>
</dbReference>
<dbReference type="SUPFAM" id="SSF50104">
    <property type="entry name" value="Translation proteins SH3-like domain"/>
    <property type="match status" value="1"/>
</dbReference>
<evidence type="ECO:0000256" key="5">
    <source>
        <dbReference type="SAM" id="Coils"/>
    </source>
</evidence>
<dbReference type="InterPro" id="IPR041994">
    <property type="entry name" value="GPKOW_KOW2"/>
</dbReference>
<evidence type="ECO:0000256" key="1">
    <source>
        <dbReference type="ARBA" id="ARBA00004123"/>
    </source>
</evidence>
<dbReference type="Gene3D" id="2.30.30.30">
    <property type="match status" value="1"/>
</dbReference>
<feature type="non-terminal residue" evidence="7">
    <location>
        <position position="1"/>
    </location>
</feature>
<dbReference type="InterPro" id="IPR026822">
    <property type="entry name" value="Spp2/MOS2_G-patch"/>
</dbReference>
<feature type="coiled-coil region" evidence="5">
    <location>
        <begin position="90"/>
        <end position="117"/>
    </location>
</feature>
<organism evidence="7">
    <name type="scientific">Hydra vulgaris</name>
    <name type="common">Hydra</name>
    <name type="synonym">Hydra attenuata</name>
    <dbReference type="NCBI Taxonomy" id="6087"/>
    <lineage>
        <taxon>Eukaryota</taxon>
        <taxon>Metazoa</taxon>
        <taxon>Cnidaria</taxon>
        <taxon>Hydrozoa</taxon>
        <taxon>Hydroidolina</taxon>
        <taxon>Anthoathecata</taxon>
        <taxon>Aplanulata</taxon>
        <taxon>Hydridae</taxon>
        <taxon>Hydra</taxon>
    </lineage>
</organism>
<keyword evidence="4" id="KW-0539">Nucleus</keyword>
<dbReference type="SMART" id="SM00443">
    <property type="entry name" value="G_patch"/>
    <property type="match status" value="1"/>
</dbReference>
<gene>
    <name evidence="7" type="primary">GPKOW</name>
</gene>
<accession>T2M859</accession>
<dbReference type="InterPro" id="IPR008991">
    <property type="entry name" value="Translation_prot_SH3-like_sf"/>
</dbReference>
<dbReference type="GO" id="GO:0005681">
    <property type="term" value="C:spliceosomal complex"/>
    <property type="evidence" value="ECO:0007669"/>
    <property type="project" value="TreeGrafter"/>
</dbReference>
<comment type="similarity">
    <text evidence="2">Belongs to the MOS2 family.</text>
</comment>
<protein>
    <submittedName>
        <fullName evidence="7">G patch domain and KOW motifs-containing protein</fullName>
    </submittedName>
</protein>
<dbReference type="GO" id="GO:0000398">
    <property type="term" value="P:mRNA splicing, via spliceosome"/>
    <property type="evidence" value="ECO:0007669"/>
    <property type="project" value="InterPro"/>
</dbReference>
<feature type="domain" description="G-patch" evidence="6">
    <location>
        <begin position="158"/>
        <end position="204"/>
    </location>
</feature>
<keyword evidence="5" id="KW-0175">Coiled coil</keyword>
<evidence type="ECO:0000256" key="2">
    <source>
        <dbReference type="ARBA" id="ARBA00010966"/>
    </source>
</evidence>
<dbReference type="OrthoDB" id="5577072at2759"/>
<dbReference type="Pfam" id="PF12656">
    <property type="entry name" value="G-patch_2"/>
    <property type="match status" value="1"/>
</dbReference>
<evidence type="ECO:0000259" key="6">
    <source>
        <dbReference type="PROSITE" id="PS50174"/>
    </source>
</evidence>
<dbReference type="Pfam" id="PF25088">
    <property type="entry name" value="GPKOW_C"/>
    <property type="match status" value="1"/>
</dbReference>
<dbReference type="PROSITE" id="PS50174">
    <property type="entry name" value="G_PATCH"/>
    <property type="match status" value="1"/>
</dbReference>
<dbReference type="InterPro" id="IPR045166">
    <property type="entry name" value="Spp2-like"/>
</dbReference>
<evidence type="ECO:0000256" key="4">
    <source>
        <dbReference type="ARBA" id="ARBA00023242"/>
    </source>
</evidence>
<dbReference type="AlphaFoldDB" id="T2M859"/>
<dbReference type="EMBL" id="HAAD01002067">
    <property type="protein sequence ID" value="CDG68299.1"/>
    <property type="molecule type" value="mRNA"/>
</dbReference>
<evidence type="ECO:0000256" key="3">
    <source>
        <dbReference type="ARBA" id="ARBA00022737"/>
    </source>
</evidence>
<dbReference type="Gene3D" id="2.30.30.140">
    <property type="match status" value="1"/>
</dbReference>
<dbReference type="InterPro" id="IPR014722">
    <property type="entry name" value="Rib_uL2_dom2"/>
</dbReference>
<dbReference type="InterPro" id="IPR000467">
    <property type="entry name" value="G_patch_dom"/>
</dbReference>
<name>T2M859_HYDVU</name>
<dbReference type="PANTHER" id="PTHR15818">
    <property type="entry name" value="G PATCH AND KOW-CONTAINING"/>
    <property type="match status" value="1"/>
</dbReference>
<dbReference type="CDD" id="cd13152">
    <property type="entry name" value="KOW_GPKOW_A"/>
    <property type="match status" value="1"/>
</dbReference>
<dbReference type="CDD" id="cd13153">
    <property type="entry name" value="KOW_GPKOW_B"/>
    <property type="match status" value="1"/>
</dbReference>
<dbReference type="GO" id="GO:0003676">
    <property type="term" value="F:nucleic acid binding"/>
    <property type="evidence" value="ECO:0007669"/>
    <property type="project" value="InterPro"/>
</dbReference>
<dbReference type="PANTHER" id="PTHR15818:SF2">
    <property type="entry name" value="G-PATCH DOMAIN AND KOW MOTIFS-CONTAINING PROTEIN"/>
    <property type="match status" value="1"/>
</dbReference>
<evidence type="ECO:0000313" key="7">
    <source>
        <dbReference type="EMBL" id="CDG68299.1"/>
    </source>
</evidence>
<sequence>VVNMLKMAVEKQNKDPEPSSLSFKFLSKKKNNKLVERSSKFKKLDSETFEDDNDKDYIVSAEGQELQSVKPKKVISEIIIPLITKNKWRVEGDDLEKEAAEEILKELREENNSSVEVGPILMQNRPPIPRNGEEINEMYDISVRPEPSTLEDYDSIPITVFGTAMLKGMGWSVGKPIGLNNTGLVEPIEYIPRHKGLGLGAEKMNETNKSIRKRKLGEDDIKKKDYTPIIEKDGRVRHIKGLSEEVKDNSIGYFPGCYVYIQNGPHKDLSGKIISVDEDTTRISVQLRISQEVIQISQYNAELIDLETYKLSSNKCSNKTTSKPNNNINPVSRDKETDEPCWLVPNIRVRIISQKYKNGKFYNKKVKVLDVISKNVCTCKTDDKTHLEDVHQKYLETVIPREKDSYVMIVLGKYKGRLAKLLERSSKDCNAVVQMTSNKHVIKISYDHVSEYLGELPDDEFL</sequence>
<proteinExistence type="evidence at transcript level"/>
<comment type="subcellular location">
    <subcellularLocation>
        <location evidence="1">Nucleus</location>
    </subcellularLocation>
</comment>
<dbReference type="InterPro" id="IPR005824">
    <property type="entry name" value="KOW"/>
</dbReference>
<reference evidence="7" key="1">
    <citation type="journal article" date="2013" name="Genome Biol. Evol.">
        <title>Punctuated emergences of genetic and phenotypic innovations in eumetazoan, bilaterian, euteleostome, and hominidae ancestors.</title>
        <authorList>
            <person name="Wenger Y."/>
            <person name="Galliot B."/>
        </authorList>
    </citation>
    <scope>NUCLEOTIDE SEQUENCE</scope>
    <source>
        <tissue evidence="7">Whole animals</tissue>
    </source>
</reference>
<keyword evidence="3" id="KW-0677">Repeat</keyword>
<dbReference type="InterPro" id="IPR041993">
    <property type="entry name" value="GPKOW_KOW1"/>
</dbReference>